<feature type="transmembrane region" description="Helical" evidence="1">
    <location>
        <begin position="67"/>
        <end position="83"/>
    </location>
</feature>
<gene>
    <name evidence="2" type="ORF">C7460_13343</name>
</gene>
<feature type="transmembrane region" description="Helical" evidence="1">
    <location>
        <begin position="95"/>
        <end position="113"/>
    </location>
</feature>
<dbReference type="OrthoDB" id="847268at2"/>
<organism evidence="2 3">
    <name type="scientific">Marinoscillum furvescens DSM 4134</name>
    <dbReference type="NCBI Taxonomy" id="1122208"/>
    <lineage>
        <taxon>Bacteria</taxon>
        <taxon>Pseudomonadati</taxon>
        <taxon>Bacteroidota</taxon>
        <taxon>Cytophagia</taxon>
        <taxon>Cytophagales</taxon>
        <taxon>Reichenbachiellaceae</taxon>
        <taxon>Marinoscillum</taxon>
    </lineage>
</organism>
<feature type="transmembrane region" description="Helical" evidence="1">
    <location>
        <begin position="183"/>
        <end position="204"/>
    </location>
</feature>
<evidence type="ECO:0000313" key="3">
    <source>
        <dbReference type="Proteomes" id="UP000256779"/>
    </source>
</evidence>
<keyword evidence="1" id="KW-1133">Transmembrane helix</keyword>
<sequence>MVKEFILNPYSFRIDEQVKIKIFIKSYLCCVFVSGLMTLLLISLNMTFFNGAFGHRLQSSGLYESDINPIFLAVSIVLLGPVVEEITCRLPLKITRFNIVAAISCFVLLSLLPPWNELDGSYHQALIALGGAMLFGILTFILLSKWMCECLSRIEGKYLVFGLTCFFALMHLFNFSLSEIDIVYLWAAPFFVLPQFITGYFLAFIRLKINFPAAILFHMLINVPGSIHVLMNNIN</sequence>
<feature type="transmembrane region" description="Helical" evidence="1">
    <location>
        <begin position="27"/>
        <end position="47"/>
    </location>
</feature>
<reference evidence="2 3" key="1">
    <citation type="submission" date="2018-07" db="EMBL/GenBank/DDBJ databases">
        <title>Genomic Encyclopedia of Type Strains, Phase IV (KMG-IV): sequencing the most valuable type-strain genomes for metagenomic binning, comparative biology and taxonomic classification.</title>
        <authorList>
            <person name="Goeker M."/>
        </authorList>
    </citation>
    <scope>NUCLEOTIDE SEQUENCE [LARGE SCALE GENOMIC DNA]</scope>
    <source>
        <strain evidence="2 3">DSM 4134</strain>
    </source>
</reference>
<keyword evidence="3" id="KW-1185">Reference proteome</keyword>
<dbReference type="AlphaFoldDB" id="A0A3D9KX96"/>
<dbReference type="GO" id="GO:0006508">
    <property type="term" value="P:proteolysis"/>
    <property type="evidence" value="ECO:0007669"/>
    <property type="project" value="UniProtKB-KW"/>
</dbReference>
<accession>A0A3D9KX96</accession>
<keyword evidence="2" id="KW-0378">Hydrolase</keyword>
<keyword evidence="1" id="KW-0812">Transmembrane</keyword>
<protein>
    <submittedName>
        <fullName evidence="2">CAAX prenyl protease-like protein</fullName>
    </submittedName>
</protein>
<dbReference type="EMBL" id="QREG01000033">
    <property type="protein sequence ID" value="RED92074.1"/>
    <property type="molecule type" value="Genomic_DNA"/>
</dbReference>
<evidence type="ECO:0000256" key="1">
    <source>
        <dbReference type="SAM" id="Phobius"/>
    </source>
</evidence>
<feature type="transmembrane region" description="Helical" evidence="1">
    <location>
        <begin position="158"/>
        <end position="177"/>
    </location>
</feature>
<name>A0A3D9KX96_MARFU</name>
<comment type="caution">
    <text evidence="2">The sequence shown here is derived from an EMBL/GenBank/DDBJ whole genome shotgun (WGS) entry which is preliminary data.</text>
</comment>
<feature type="transmembrane region" description="Helical" evidence="1">
    <location>
        <begin position="125"/>
        <end position="146"/>
    </location>
</feature>
<keyword evidence="2" id="KW-0645">Protease</keyword>
<proteinExistence type="predicted"/>
<feature type="transmembrane region" description="Helical" evidence="1">
    <location>
        <begin position="211"/>
        <end position="231"/>
    </location>
</feature>
<dbReference type="Proteomes" id="UP000256779">
    <property type="component" value="Unassembled WGS sequence"/>
</dbReference>
<dbReference type="GO" id="GO:0008233">
    <property type="term" value="F:peptidase activity"/>
    <property type="evidence" value="ECO:0007669"/>
    <property type="project" value="UniProtKB-KW"/>
</dbReference>
<keyword evidence="1" id="KW-0472">Membrane</keyword>
<evidence type="ECO:0000313" key="2">
    <source>
        <dbReference type="EMBL" id="RED92074.1"/>
    </source>
</evidence>